<feature type="transmembrane region" description="Helical" evidence="2">
    <location>
        <begin position="90"/>
        <end position="108"/>
    </location>
</feature>
<comment type="caution">
    <text evidence="3">The sequence shown here is derived from an EMBL/GenBank/DDBJ whole genome shotgun (WGS) entry which is preliminary data.</text>
</comment>
<sequence length="205" mass="21615">MSGSSRVSSTSTDGATSGLSGGAGAEPGTAGDATLGHVSDRLPESDSATSGPTAFDERLSVPVWWYLLAFGLGSLMGAQIHMGYPGLRAWIGYATMIPLCIGVLWWMGRSRTTVRDGKLVSNGRELLLSQVGLTDTVQPKDKQQAMGPDLDPSAYVLHRAWVGPLVRVEITDPGGGEPYWVLSSRRPAELRSAIAAAQAPQPQIP</sequence>
<organism evidence="3 4">
    <name type="scientific">Pseudonocardia autotrophica</name>
    <name type="common">Amycolata autotrophica</name>
    <name type="synonym">Nocardia autotrophica</name>
    <dbReference type="NCBI Taxonomy" id="2074"/>
    <lineage>
        <taxon>Bacteria</taxon>
        <taxon>Bacillati</taxon>
        <taxon>Actinomycetota</taxon>
        <taxon>Actinomycetes</taxon>
        <taxon>Pseudonocardiales</taxon>
        <taxon>Pseudonocardiaceae</taxon>
        <taxon>Pseudonocardia</taxon>
    </lineage>
</organism>
<evidence type="ECO:0000256" key="1">
    <source>
        <dbReference type="SAM" id="MobiDB-lite"/>
    </source>
</evidence>
<keyword evidence="4" id="KW-1185">Reference proteome</keyword>
<keyword evidence="2" id="KW-1133">Transmembrane helix</keyword>
<evidence type="ECO:0000313" key="3">
    <source>
        <dbReference type="EMBL" id="OSY38285.1"/>
    </source>
</evidence>
<dbReference type="Pfam" id="PF11292">
    <property type="entry name" value="DUF3093"/>
    <property type="match status" value="1"/>
</dbReference>
<dbReference type="EMBL" id="MIGB01000024">
    <property type="protein sequence ID" value="OSY38285.1"/>
    <property type="molecule type" value="Genomic_DNA"/>
</dbReference>
<dbReference type="InterPro" id="IPR021443">
    <property type="entry name" value="DUF3093"/>
</dbReference>
<evidence type="ECO:0000256" key="2">
    <source>
        <dbReference type="SAM" id="Phobius"/>
    </source>
</evidence>
<keyword evidence="2" id="KW-0472">Membrane</keyword>
<protein>
    <recommendedName>
        <fullName evidence="5">DUF3093 domain-containing protein</fullName>
    </recommendedName>
</protein>
<gene>
    <name evidence="3" type="ORF">BG845_04239</name>
</gene>
<name>A0A1Y2MSV0_PSEAH</name>
<dbReference type="AlphaFoldDB" id="A0A1Y2MSV0"/>
<proteinExistence type="predicted"/>
<dbReference type="STRING" id="2074.BG845_04239"/>
<feature type="region of interest" description="Disordered" evidence="1">
    <location>
        <begin position="1"/>
        <end position="54"/>
    </location>
</feature>
<feature type="compositionally biased region" description="Low complexity" evidence="1">
    <location>
        <begin position="1"/>
        <end position="18"/>
    </location>
</feature>
<feature type="transmembrane region" description="Helical" evidence="2">
    <location>
        <begin position="63"/>
        <end position="84"/>
    </location>
</feature>
<accession>A0A1Y2MSV0</accession>
<dbReference type="Proteomes" id="UP000194360">
    <property type="component" value="Unassembled WGS sequence"/>
</dbReference>
<evidence type="ECO:0000313" key="4">
    <source>
        <dbReference type="Proteomes" id="UP000194360"/>
    </source>
</evidence>
<evidence type="ECO:0008006" key="5">
    <source>
        <dbReference type="Google" id="ProtNLM"/>
    </source>
</evidence>
<reference evidence="3 4" key="1">
    <citation type="submission" date="2016-09" db="EMBL/GenBank/DDBJ databases">
        <title>Pseudonocardia autotrophica DSM535, a candidate organism with high potential of specific P450 cytochromes.</title>
        <authorList>
            <person name="Grumaz C."/>
            <person name="Vainshtein Y."/>
            <person name="Kirstahler P."/>
            <person name="Sohn K."/>
        </authorList>
    </citation>
    <scope>NUCLEOTIDE SEQUENCE [LARGE SCALE GENOMIC DNA]</scope>
    <source>
        <strain evidence="3 4">DSM 535</strain>
    </source>
</reference>
<keyword evidence="2" id="KW-0812">Transmembrane</keyword>